<dbReference type="SUPFAM" id="SSF48452">
    <property type="entry name" value="TPR-like"/>
    <property type="match status" value="1"/>
</dbReference>
<organism evidence="8 9">
    <name type="scientific">Streptomyces melanosporofaciens</name>
    <dbReference type="NCBI Taxonomy" id="67327"/>
    <lineage>
        <taxon>Bacteria</taxon>
        <taxon>Bacillati</taxon>
        <taxon>Actinomycetota</taxon>
        <taxon>Actinomycetes</taxon>
        <taxon>Kitasatosporales</taxon>
        <taxon>Streptomycetaceae</taxon>
        <taxon>Streptomyces</taxon>
        <taxon>Streptomyces violaceusniger group</taxon>
    </lineage>
</organism>
<feature type="DNA-binding region" description="OmpR/PhoB-type" evidence="6">
    <location>
        <begin position="1"/>
        <end position="98"/>
    </location>
</feature>
<feature type="domain" description="OmpR/PhoB-type" evidence="7">
    <location>
        <begin position="1"/>
        <end position="98"/>
    </location>
</feature>
<dbReference type="Proteomes" id="UP000198609">
    <property type="component" value="Unassembled WGS sequence"/>
</dbReference>
<dbReference type="CDD" id="cd15831">
    <property type="entry name" value="BTAD"/>
    <property type="match status" value="1"/>
</dbReference>
<dbReference type="InterPro" id="IPR011990">
    <property type="entry name" value="TPR-like_helical_dom_sf"/>
</dbReference>
<evidence type="ECO:0000313" key="8">
    <source>
        <dbReference type="EMBL" id="SED12292.1"/>
    </source>
</evidence>
<evidence type="ECO:0000256" key="2">
    <source>
        <dbReference type="ARBA" id="ARBA00023012"/>
    </source>
</evidence>
<dbReference type="SMART" id="SM01043">
    <property type="entry name" value="BTAD"/>
    <property type="match status" value="1"/>
</dbReference>
<dbReference type="InterPro" id="IPR051677">
    <property type="entry name" value="AfsR-DnrI-RedD_regulator"/>
</dbReference>
<dbReference type="AlphaFoldDB" id="A0A1H4Y2U2"/>
<evidence type="ECO:0000256" key="1">
    <source>
        <dbReference type="ARBA" id="ARBA00005820"/>
    </source>
</evidence>
<dbReference type="Gene3D" id="1.10.10.10">
    <property type="entry name" value="Winged helix-like DNA-binding domain superfamily/Winged helix DNA-binding domain"/>
    <property type="match status" value="1"/>
</dbReference>
<evidence type="ECO:0000256" key="5">
    <source>
        <dbReference type="ARBA" id="ARBA00023163"/>
    </source>
</evidence>
<keyword evidence="4 6" id="KW-0238">DNA-binding</keyword>
<evidence type="ECO:0000256" key="3">
    <source>
        <dbReference type="ARBA" id="ARBA00023015"/>
    </source>
</evidence>
<evidence type="ECO:0000313" key="9">
    <source>
        <dbReference type="Proteomes" id="UP000198609"/>
    </source>
</evidence>
<dbReference type="GO" id="GO:0000160">
    <property type="term" value="P:phosphorelay signal transduction system"/>
    <property type="evidence" value="ECO:0007669"/>
    <property type="project" value="UniProtKB-KW"/>
</dbReference>
<dbReference type="PANTHER" id="PTHR35807:SF1">
    <property type="entry name" value="TRANSCRIPTIONAL REGULATOR REDD"/>
    <property type="match status" value="1"/>
</dbReference>
<comment type="similarity">
    <text evidence="1">Belongs to the AfsR/DnrI/RedD regulatory family.</text>
</comment>
<dbReference type="Pfam" id="PF00486">
    <property type="entry name" value="Trans_reg_C"/>
    <property type="match status" value="1"/>
</dbReference>
<dbReference type="InterPro" id="IPR036388">
    <property type="entry name" value="WH-like_DNA-bd_sf"/>
</dbReference>
<keyword evidence="3" id="KW-0805">Transcription regulation</keyword>
<keyword evidence="5" id="KW-0804">Transcription</keyword>
<protein>
    <submittedName>
        <fullName evidence="8">DNA-binding transcriptional activator of the SARP family</fullName>
    </submittedName>
</protein>
<dbReference type="Gene3D" id="1.25.40.10">
    <property type="entry name" value="Tetratricopeptide repeat domain"/>
    <property type="match status" value="1"/>
</dbReference>
<dbReference type="PANTHER" id="PTHR35807">
    <property type="entry name" value="TRANSCRIPTIONAL REGULATOR REDD-RELATED"/>
    <property type="match status" value="1"/>
</dbReference>
<dbReference type="InterPro" id="IPR005158">
    <property type="entry name" value="BTAD"/>
</dbReference>
<keyword evidence="2" id="KW-0902">Two-component regulatory system</keyword>
<dbReference type="InterPro" id="IPR001867">
    <property type="entry name" value="OmpR/PhoB-type_DNA-bd"/>
</dbReference>
<evidence type="ECO:0000256" key="6">
    <source>
        <dbReference type="PROSITE-ProRule" id="PRU01091"/>
    </source>
</evidence>
<evidence type="ECO:0000256" key="4">
    <source>
        <dbReference type="ARBA" id="ARBA00023125"/>
    </source>
</evidence>
<dbReference type="EMBL" id="FNST01000002">
    <property type="protein sequence ID" value="SED12292.1"/>
    <property type="molecule type" value="Genomic_DNA"/>
</dbReference>
<dbReference type="SMART" id="SM00862">
    <property type="entry name" value="Trans_reg_C"/>
    <property type="match status" value="1"/>
</dbReference>
<dbReference type="InterPro" id="IPR016032">
    <property type="entry name" value="Sig_transdc_resp-reg_C-effctor"/>
</dbReference>
<dbReference type="Pfam" id="PF03704">
    <property type="entry name" value="BTAD"/>
    <property type="match status" value="1"/>
</dbReference>
<name>A0A1H4Y2U2_STRMJ</name>
<accession>A0A1H4Y2U2</accession>
<keyword evidence="9" id="KW-1185">Reference proteome</keyword>
<dbReference type="GO" id="GO:0006355">
    <property type="term" value="P:regulation of DNA-templated transcription"/>
    <property type="evidence" value="ECO:0007669"/>
    <property type="project" value="InterPro"/>
</dbReference>
<reference evidence="9" key="1">
    <citation type="submission" date="2016-10" db="EMBL/GenBank/DDBJ databases">
        <authorList>
            <person name="Varghese N."/>
            <person name="Submissions S."/>
        </authorList>
    </citation>
    <scope>NUCLEOTIDE SEQUENCE [LARGE SCALE GENOMIC DNA]</scope>
    <source>
        <strain evidence="9">DSM 40318</strain>
    </source>
</reference>
<proteinExistence type="inferred from homology"/>
<dbReference type="GO" id="GO:0003677">
    <property type="term" value="F:DNA binding"/>
    <property type="evidence" value="ECO:0007669"/>
    <property type="project" value="UniProtKB-UniRule"/>
</dbReference>
<gene>
    <name evidence="8" type="ORF">SAMN04490356_7019</name>
</gene>
<evidence type="ECO:0000259" key="7">
    <source>
        <dbReference type="PROSITE" id="PS51755"/>
    </source>
</evidence>
<dbReference type="PROSITE" id="PS51755">
    <property type="entry name" value="OMPR_PHOB"/>
    <property type="match status" value="1"/>
</dbReference>
<dbReference type="SUPFAM" id="SSF46894">
    <property type="entry name" value="C-terminal effector domain of the bipartite response regulators"/>
    <property type="match status" value="1"/>
</dbReference>
<sequence length="260" mass="30308">MGHIVRYEIMGPLRVVEGERKLTIRARKIEVLLTVLLVRADQVVPIDQLIAEIWGEYPPRRAIAGLHVYVSQIRKFLRRPNQSESPVLTRPPGYVLRLGPDRLDFHCFERLVCEGRDHLRERRYQQATATFESALDLWRDPLLDDVCHGPILEGFQTWLKEARLECIEMLTDSRLMLGRHRELVSDLYQLTTEHPLREALHRQLMLALYRCGRRADALHVYQAARKTLNEELGLEPCRALQDMQRAILTSDDRLELHVPA</sequence>